<keyword evidence="6 7" id="KW-0808">Transferase</keyword>
<feature type="binding site" evidence="5">
    <location>
        <position position="431"/>
    </location>
    <ligand>
        <name>L-glutamate</name>
        <dbReference type="ChEBI" id="CHEBI:29985"/>
    </ligand>
</feature>
<dbReference type="InterPro" id="IPR043137">
    <property type="entry name" value="GGT_ssub_C"/>
</dbReference>
<dbReference type="EMBL" id="CP060436">
    <property type="protein sequence ID" value="QPM91621.1"/>
    <property type="molecule type" value="Genomic_DNA"/>
</dbReference>
<dbReference type="Pfam" id="PF01019">
    <property type="entry name" value="G_glu_transpept"/>
    <property type="match status" value="1"/>
</dbReference>
<comment type="subunit">
    <text evidence="6">This enzyme consists of two polypeptide chains, which are synthesized in precursor form from a single polypeptide.</text>
</comment>
<dbReference type="Proteomes" id="UP000283786">
    <property type="component" value="Chromosome"/>
</dbReference>
<evidence type="ECO:0000256" key="6">
    <source>
        <dbReference type="RuleBase" id="RU368036"/>
    </source>
</evidence>
<evidence type="ECO:0000256" key="1">
    <source>
        <dbReference type="ARBA" id="ARBA00001049"/>
    </source>
</evidence>
<dbReference type="SUPFAM" id="SSF56235">
    <property type="entry name" value="N-terminal nucleophile aminohydrolases (Ntn hydrolases)"/>
    <property type="match status" value="1"/>
</dbReference>
<evidence type="ECO:0000256" key="2">
    <source>
        <dbReference type="ARBA" id="ARBA00001089"/>
    </source>
</evidence>
<comment type="similarity">
    <text evidence="6">Belongs to the gamma-glutamyltransferase family.</text>
</comment>
<dbReference type="NCBIfam" id="TIGR00066">
    <property type="entry name" value="g_glut_trans"/>
    <property type="match status" value="1"/>
</dbReference>
<accession>A0A418SGG6</accession>
<dbReference type="Gene3D" id="3.60.20.40">
    <property type="match status" value="1"/>
</dbReference>
<dbReference type="Gene3D" id="1.10.246.130">
    <property type="match status" value="1"/>
</dbReference>
<proteinExistence type="inferred from homology"/>
<protein>
    <recommendedName>
        <fullName evidence="6">Glutathione hydrolase proenzyme</fullName>
        <ecNumber evidence="6">2.3.2.2</ecNumber>
        <ecNumber evidence="6">3.4.19.13</ecNumber>
    </recommendedName>
    <component>
        <recommendedName>
            <fullName evidence="6">Glutathione hydrolase large chain</fullName>
        </recommendedName>
    </component>
    <component>
        <recommendedName>
            <fullName evidence="6">Glutathione hydrolase small chain</fullName>
        </recommendedName>
    </component>
</protein>
<keyword evidence="6" id="KW-0865">Zymogen</keyword>
<dbReference type="UniPathway" id="UPA00204"/>
<dbReference type="PANTHER" id="PTHR43881:SF1">
    <property type="entry name" value="GAMMA-GLUTAMYLTRANSPEPTIDASE (AFU_ORTHOLOGUE AFUA_4G13580)"/>
    <property type="match status" value="1"/>
</dbReference>
<keyword evidence="6 7" id="KW-0378">Hydrolase</keyword>
<dbReference type="RefSeq" id="WP_119839264.1">
    <property type="nucleotide sequence ID" value="NZ_CP060436.1"/>
</dbReference>
<dbReference type="GO" id="GO:0006751">
    <property type="term" value="P:glutathione catabolic process"/>
    <property type="evidence" value="ECO:0007669"/>
    <property type="project" value="UniProtKB-UniRule"/>
</dbReference>
<dbReference type="EC" id="3.4.19.13" evidence="6"/>
<dbReference type="AlphaFoldDB" id="A0A418SGG6"/>
<organism evidence="7 8">
    <name type="scientific">Pseudooceanicola algae</name>
    <dbReference type="NCBI Taxonomy" id="1537215"/>
    <lineage>
        <taxon>Bacteria</taxon>
        <taxon>Pseudomonadati</taxon>
        <taxon>Pseudomonadota</taxon>
        <taxon>Alphaproteobacteria</taxon>
        <taxon>Rhodobacterales</taxon>
        <taxon>Paracoccaceae</taxon>
        <taxon>Pseudooceanicola</taxon>
    </lineage>
</organism>
<feature type="active site" description="Nucleophile" evidence="4">
    <location>
        <position position="348"/>
    </location>
</feature>
<reference evidence="7 8" key="1">
    <citation type="submission" date="2020-08" db="EMBL/GenBank/DDBJ databases">
        <title>Genome sequence of Rhodobacteraceae bacterium Lw-13e.</title>
        <authorList>
            <person name="Poehlein A."/>
            <person name="Wolter L."/>
            <person name="Daniel R."/>
            <person name="Brinkhoff T."/>
        </authorList>
    </citation>
    <scope>NUCLEOTIDE SEQUENCE [LARGE SCALE GENOMIC DNA]</scope>
    <source>
        <strain evidence="7 8">Lw-13e</strain>
    </source>
</reference>
<dbReference type="KEGG" id="palw:PSAL_028760"/>
<dbReference type="InterPro" id="IPR000101">
    <property type="entry name" value="GGT_peptidase"/>
</dbReference>
<evidence type="ECO:0000256" key="3">
    <source>
        <dbReference type="ARBA" id="ARBA00047417"/>
    </source>
</evidence>
<dbReference type="GO" id="GO:0036374">
    <property type="term" value="F:glutathione hydrolase activity"/>
    <property type="evidence" value="ECO:0007669"/>
    <property type="project" value="UniProtKB-UniRule"/>
</dbReference>
<keyword evidence="6 7" id="KW-0012">Acyltransferase</keyword>
<dbReference type="PRINTS" id="PR01210">
    <property type="entry name" value="GGTRANSPTASE"/>
</dbReference>
<comment type="pathway">
    <text evidence="6">Sulfur metabolism; glutathione metabolism.</text>
</comment>
<evidence type="ECO:0000256" key="5">
    <source>
        <dbReference type="PIRSR" id="PIRSR600101-2"/>
    </source>
</evidence>
<evidence type="ECO:0000313" key="8">
    <source>
        <dbReference type="Proteomes" id="UP000283786"/>
    </source>
</evidence>
<dbReference type="EC" id="2.3.2.2" evidence="6"/>
<dbReference type="InterPro" id="IPR029055">
    <property type="entry name" value="Ntn_hydrolases_N"/>
</dbReference>
<comment type="catalytic activity">
    <reaction evidence="3 6">
        <text>an N-terminal (5-L-glutamyl)-[peptide] + an alpha-amino acid = 5-L-glutamyl amino acid + an N-terminal L-alpha-aminoacyl-[peptide]</text>
        <dbReference type="Rhea" id="RHEA:23904"/>
        <dbReference type="Rhea" id="RHEA-COMP:9780"/>
        <dbReference type="Rhea" id="RHEA-COMP:9795"/>
        <dbReference type="ChEBI" id="CHEBI:77644"/>
        <dbReference type="ChEBI" id="CHEBI:78597"/>
        <dbReference type="ChEBI" id="CHEBI:78599"/>
        <dbReference type="ChEBI" id="CHEBI:78608"/>
        <dbReference type="EC" id="2.3.2.2"/>
    </reaction>
</comment>
<sequence>MRKFTVPGRSTIWADSGICATSHPIAAQAAVDILKNGGNAMDAAIAGAVALGVCEPAMCGLGGDCFALVKPAGSNEVLGFNGSGQAPATADPQALRDRGLRQIPATDAQAVTLPGAVDAFDRMSALWGKLGLADSLAPAIRYFEKGVPVHERAAHDWAENHAGLTGAARRHFLPWGHPPAPGARFALPGQAEVLRRIARDGASAFYQGEVAEDMIAALAAKGGGHTAKDFASVAGEQTHPISGEYHGAKLFEHPPNGQGAIAILMLNILARFDLAHLDPFGATRTHIEAEAAKLAYAARDTFIADPTHSDATDRLTDPGFAAELAARIDPERASDLVSRPEGQPHKDTIYITVVDRDRMAVSLIYSIFSAFGSTTASDKFGVMLHNRGCGFALTEGHANELGAGKRPMHTIIPGMLAEDGVPNLPFGVMGGQYQANGHARFVTNLRDFGMSPQAAIDGPRAFAEGGILTLESSHSPETATRLAEMGHKVTVSDAPIGGAQAIRIHASGVLEAGSDPRKDGCAIGY</sequence>
<comment type="catalytic activity">
    <reaction evidence="1 6">
        <text>an S-substituted glutathione + H2O = an S-substituted L-cysteinylglycine + L-glutamate</text>
        <dbReference type="Rhea" id="RHEA:59468"/>
        <dbReference type="ChEBI" id="CHEBI:15377"/>
        <dbReference type="ChEBI" id="CHEBI:29985"/>
        <dbReference type="ChEBI" id="CHEBI:90779"/>
        <dbReference type="ChEBI" id="CHEBI:143103"/>
        <dbReference type="EC" id="3.4.19.13"/>
    </reaction>
</comment>
<comment type="catalytic activity">
    <reaction evidence="2 6">
        <text>glutathione + H2O = L-cysteinylglycine + L-glutamate</text>
        <dbReference type="Rhea" id="RHEA:28807"/>
        <dbReference type="ChEBI" id="CHEBI:15377"/>
        <dbReference type="ChEBI" id="CHEBI:29985"/>
        <dbReference type="ChEBI" id="CHEBI:57925"/>
        <dbReference type="ChEBI" id="CHEBI:61694"/>
        <dbReference type="EC" id="3.4.19.13"/>
    </reaction>
</comment>
<keyword evidence="6" id="KW-0317">Glutathione biosynthesis</keyword>
<evidence type="ECO:0000256" key="4">
    <source>
        <dbReference type="PIRSR" id="PIRSR600101-1"/>
    </source>
</evidence>
<gene>
    <name evidence="7" type="primary">ywrD</name>
    <name evidence="7" type="ORF">PSAL_028760</name>
</gene>
<dbReference type="GO" id="GO:0006750">
    <property type="term" value="P:glutathione biosynthetic process"/>
    <property type="evidence" value="ECO:0007669"/>
    <property type="project" value="UniProtKB-KW"/>
</dbReference>
<comment type="PTM">
    <text evidence="6">Cleaved by autocatalysis into a large and a small subunit.</text>
</comment>
<keyword evidence="8" id="KW-1185">Reference proteome</keyword>
<dbReference type="InterPro" id="IPR052896">
    <property type="entry name" value="GGT-like_enzyme"/>
</dbReference>
<dbReference type="InterPro" id="IPR043138">
    <property type="entry name" value="GGT_lsub"/>
</dbReference>
<dbReference type="PANTHER" id="PTHR43881">
    <property type="entry name" value="GAMMA-GLUTAMYLTRANSPEPTIDASE (AFU_ORTHOLOGUE AFUA_4G13580)"/>
    <property type="match status" value="1"/>
</dbReference>
<dbReference type="GO" id="GO:0103068">
    <property type="term" value="F:leukotriene C4 gamma-glutamyl transferase activity"/>
    <property type="evidence" value="ECO:0007669"/>
    <property type="project" value="UniProtKB-EC"/>
</dbReference>
<dbReference type="OrthoDB" id="9781342at2"/>
<evidence type="ECO:0000313" key="7">
    <source>
        <dbReference type="EMBL" id="QPM91621.1"/>
    </source>
</evidence>
<name>A0A418SGG6_9RHOB</name>